<organism evidence="2 3">
    <name type="scientific">Cirrhinus molitorella</name>
    <name type="common">mud carp</name>
    <dbReference type="NCBI Taxonomy" id="172907"/>
    <lineage>
        <taxon>Eukaryota</taxon>
        <taxon>Metazoa</taxon>
        <taxon>Chordata</taxon>
        <taxon>Craniata</taxon>
        <taxon>Vertebrata</taxon>
        <taxon>Euteleostomi</taxon>
        <taxon>Actinopterygii</taxon>
        <taxon>Neopterygii</taxon>
        <taxon>Teleostei</taxon>
        <taxon>Ostariophysi</taxon>
        <taxon>Cypriniformes</taxon>
        <taxon>Cyprinidae</taxon>
        <taxon>Labeoninae</taxon>
        <taxon>Labeonini</taxon>
        <taxon>Cirrhinus</taxon>
    </lineage>
</organism>
<evidence type="ECO:0000256" key="1">
    <source>
        <dbReference type="SAM" id="MobiDB-lite"/>
    </source>
</evidence>
<reference evidence="2 3" key="1">
    <citation type="submission" date="2023-09" db="EMBL/GenBank/DDBJ databases">
        <authorList>
            <person name="Wang M."/>
        </authorList>
    </citation>
    <scope>NUCLEOTIDE SEQUENCE [LARGE SCALE GENOMIC DNA]</scope>
    <source>
        <strain evidence="2">GT-2023</strain>
        <tissue evidence="2">Liver</tissue>
    </source>
</reference>
<dbReference type="EMBL" id="JAYMGO010000004">
    <property type="protein sequence ID" value="KAL1276819.1"/>
    <property type="molecule type" value="Genomic_DNA"/>
</dbReference>
<proteinExistence type="predicted"/>
<accession>A0ABR3NIT5</accession>
<evidence type="ECO:0000313" key="2">
    <source>
        <dbReference type="EMBL" id="KAL1276819.1"/>
    </source>
</evidence>
<name>A0ABR3NIT5_9TELE</name>
<evidence type="ECO:0000313" key="3">
    <source>
        <dbReference type="Proteomes" id="UP001558613"/>
    </source>
</evidence>
<gene>
    <name evidence="2" type="ORF">QQF64_036442</name>
</gene>
<sequence>MTSSIRDTFPARQTHPSPAHASIMKEAPRLTLSPTSVASWLEDPSSLPPASESRTPPRPFDLSAPSSLLFTVAHQSTSSAGLPAPSGSTLVCRRPSAASGFHSSSYGLSFHPSSSVRLLLPSGSSSVLGRSGSTAAFWIPVSASVAGAICSALALRILPIALAHRLSVSASGSSSTCSAAVDT</sequence>
<protein>
    <submittedName>
        <fullName evidence="2">Uncharacterized protein</fullName>
    </submittedName>
</protein>
<feature type="region of interest" description="Disordered" evidence="1">
    <location>
        <begin position="1"/>
        <end position="28"/>
    </location>
</feature>
<keyword evidence="3" id="KW-1185">Reference proteome</keyword>
<comment type="caution">
    <text evidence="2">The sequence shown here is derived from an EMBL/GenBank/DDBJ whole genome shotgun (WGS) entry which is preliminary data.</text>
</comment>
<dbReference type="Proteomes" id="UP001558613">
    <property type="component" value="Unassembled WGS sequence"/>
</dbReference>